<dbReference type="InterPro" id="IPR000073">
    <property type="entry name" value="AB_hydrolase_1"/>
</dbReference>
<keyword evidence="1" id="KW-0732">Signal</keyword>
<name>A0A7W3LU10_ACTNM</name>
<keyword evidence="4" id="KW-1185">Reference proteome</keyword>
<comment type="caution">
    <text evidence="3">The sequence shown here is derived from an EMBL/GenBank/DDBJ whole genome shotgun (WGS) entry which is preliminary data.</text>
</comment>
<feature type="domain" description="AB hydrolase-1" evidence="2">
    <location>
        <begin position="66"/>
        <end position="322"/>
    </location>
</feature>
<feature type="signal peptide" evidence="1">
    <location>
        <begin position="1"/>
        <end position="24"/>
    </location>
</feature>
<dbReference type="InterPro" id="IPR029058">
    <property type="entry name" value="AB_hydrolase_fold"/>
</dbReference>
<gene>
    <name evidence="3" type="ORF">HNR61_005903</name>
</gene>
<dbReference type="PANTHER" id="PTHR43689">
    <property type="entry name" value="HYDROLASE"/>
    <property type="match status" value="1"/>
</dbReference>
<sequence length="342" mass="36314">MRTFPIAAAALTLSALAPVPAAHAAAPARCQDVTVAVSMAPGEPADQRVAGTLCTPPGRRATTVQVLVPGGTYGQGYWSTRPAPGVPSYVESMNRAGYATLAIDRLGAGRSSRPSSDRYRPQTHTGTVRQVLRELRAGRIGGRPFARVVLAGHSLGSAIAMRIAVDQPRAVDGLVLTGVASRQNDAAFAELEQALHPANRDPRFAGRGLDDGYVTTRPGTRADFFYHRPTMAPATLARDEAAAQPDVFPSFEAFPTPEEYRRIQVPVLLAVGRHDRLICGGAGSDCSGPAALRAQEAPWYGPSARLRAVVVPGSGHSINLQRTAPVLFEAVRSWADRYVAPR</sequence>
<dbReference type="SUPFAM" id="SSF53474">
    <property type="entry name" value="alpha/beta-Hydrolases"/>
    <property type="match status" value="1"/>
</dbReference>
<dbReference type="RefSeq" id="WP_220509908.1">
    <property type="nucleotide sequence ID" value="NZ_BAAALP010000062.1"/>
</dbReference>
<dbReference type="PANTHER" id="PTHR43689:SF8">
    <property type="entry name" value="ALPHA_BETA-HYDROLASES SUPERFAMILY PROTEIN"/>
    <property type="match status" value="1"/>
</dbReference>
<evidence type="ECO:0000313" key="4">
    <source>
        <dbReference type="Proteomes" id="UP000572680"/>
    </source>
</evidence>
<evidence type="ECO:0000256" key="1">
    <source>
        <dbReference type="SAM" id="SignalP"/>
    </source>
</evidence>
<evidence type="ECO:0000313" key="3">
    <source>
        <dbReference type="EMBL" id="MBA8954249.1"/>
    </source>
</evidence>
<feature type="chain" id="PRO_5031063368" evidence="1">
    <location>
        <begin position="25"/>
        <end position="342"/>
    </location>
</feature>
<proteinExistence type="predicted"/>
<dbReference type="AlphaFoldDB" id="A0A7W3LU10"/>
<dbReference type="Proteomes" id="UP000572680">
    <property type="component" value="Unassembled WGS sequence"/>
</dbReference>
<dbReference type="GO" id="GO:0003824">
    <property type="term" value="F:catalytic activity"/>
    <property type="evidence" value="ECO:0007669"/>
    <property type="project" value="UniProtKB-ARBA"/>
</dbReference>
<dbReference type="Pfam" id="PF12697">
    <property type="entry name" value="Abhydrolase_6"/>
    <property type="match status" value="1"/>
</dbReference>
<reference evidence="3 4" key="1">
    <citation type="submission" date="2020-08" db="EMBL/GenBank/DDBJ databases">
        <title>Genomic Encyclopedia of Type Strains, Phase IV (KMG-IV): sequencing the most valuable type-strain genomes for metagenomic binning, comparative biology and taxonomic classification.</title>
        <authorList>
            <person name="Goeker M."/>
        </authorList>
    </citation>
    <scope>NUCLEOTIDE SEQUENCE [LARGE SCALE GENOMIC DNA]</scope>
    <source>
        <strain evidence="3 4">DSM 44197</strain>
    </source>
</reference>
<organism evidence="3 4">
    <name type="scientific">Actinomadura namibiensis</name>
    <dbReference type="NCBI Taxonomy" id="182080"/>
    <lineage>
        <taxon>Bacteria</taxon>
        <taxon>Bacillati</taxon>
        <taxon>Actinomycetota</taxon>
        <taxon>Actinomycetes</taxon>
        <taxon>Streptosporangiales</taxon>
        <taxon>Thermomonosporaceae</taxon>
        <taxon>Actinomadura</taxon>
    </lineage>
</organism>
<accession>A0A7W3LU10</accession>
<protein>
    <submittedName>
        <fullName evidence="3">Pimeloyl-ACP methyl ester carboxylesterase</fullName>
    </submittedName>
</protein>
<dbReference type="EMBL" id="JACJIA010000008">
    <property type="protein sequence ID" value="MBA8954249.1"/>
    <property type="molecule type" value="Genomic_DNA"/>
</dbReference>
<evidence type="ECO:0000259" key="2">
    <source>
        <dbReference type="Pfam" id="PF12697"/>
    </source>
</evidence>
<dbReference type="PRINTS" id="PR00111">
    <property type="entry name" value="ABHYDROLASE"/>
</dbReference>
<dbReference type="Gene3D" id="3.40.50.1820">
    <property type="entry name" value="alpha/beta hydrolase"/>
    <property type="match status" value="1"/>
</dbReference>